<gene>
    <name evidence="1" type="ORF">M8818_005837</name>
</gene>
<sequence>MEQPNSKEAVDIISQNVKSSETGEVINASGHVQELERNFKLAIFNGGAPGFIYEFIVAGLFYLVITTSLAEMASALPSAGGVYHWASVTPGKKAGRVIGFFAGYWNSFAYSFGAASLAAVAGEAIVGMYSLHHLEFEPQRWHVFICYIIVVWLCCAILLFTNRLLPKITNVLAFLVIGGWFVSVLCVAILPSQGGRSHASTHFVWKDWQNLTGYSSNVLVFVLGMLNGSFSIGTPDCSTHLAEEIPRPERNIPKAMFTQMTSSFLTTLIFLIVLFYSVSDFDVVVDSTAEFLLTEIYLQATGSLAGATGLTIVALLPVLGSVMGSMLTASRVFWTIARDDGTPFPRTFGHVSKRYKNPFAAIIFIACFCTVMGCIYLGSETAFAALTGSFVVLTTLSYLAALLPFLLRGRKSLTPGPFFIHGVAGYIVNATSCLFMMVWIVFYCFPYELPVEAANMNYSSLIAGGLTVIIGIWWLMVQKRYEGPGALVSL</sequence>
<organism evidence="1 2">
    <name type="scientific">Zalaria obscura</name>
    <dbReference type="NCBI Taxonomy" id="2024903"/>
    <lineage>
        <taxon>Eukaryota</taxon>
        <taxon>Fungi</taxon>
        <taxon>Dikarya</taxon>
        <taxon>Ascomycota</taxon>
        <taxon>Pezizomycotina</taxon>
        <taxon>Dothideomycetes</taxon>
        <taxon>Dothideomycetidae</taxon>
        <taxon>Dothideales</taxon>
        <taxon>Zalariaceae</taxon>
        <taxon>Zalaria</taxon>
    </lineage>
</organism>
<dbReference type="Proteomes" id="UP001320706">
    <property type="component" value="Unassembled WGS sequence"/>
</dbReference>
<protein>
    <submittedName>
        <fullName evidence="1">Uncharacterized protein</fullName>
    </submittedName>
</protein>
<evidence type="ECO:0000313" key="1">
    <source>
        <dbReference type="EMBL" id="KAK8201583.1"/>
    </source>
</evidence>
<evidence type="ECO:0000313" key="2">
    <source>
        <dbReference type="Proteomes" id="UP001320706"/>
    </source>
</evidence>
<reference evidence="1" key="1">
    <citation type="submission" date="2024-02" db="EMBL/GenBank/DDBJ databases">
        <title>Metagenome Assembled Genome of Zalaria obscura JY119.</title>
        <authorList>
            <person name="Vighnesh L."/>
            <person name="Jagadeeshwari U."/>
            <person name="Venkata Ramana C."/>
            <person name="Sasikala C."/>
        </authorList>
    </citation>
    <scope>NUCLEOTIDE SEQUENCE</scope>
    <source>
        <strain evidence="1">JY119</strain>
    </source>
</reference>
<accession>A0ACC3S8N9</accession>
<comment type="caution">
    <text evidence="1">The sequence shown here is derived from an EMBL/GenBank/DDBJ whole genome shotgun (WGS) entry which is preliminary data.</text>
</comment>
<dbReference type="EMBL" id="JAMKPW020000034">
    <property type="protein sequence ID" value="KAK8201583.1"/>
    <property type="molecule type" value="Genomic_DNA"/>
</dbReference>
<keyword evidence="2" id="KW-1185">Reference proteome</keyword>
<proteinExistence type="predicted"/>
<name>A0ACC3S8N9_9PEZI</name>